<evidence type="ECO:0000313" key="11">
    <source>
        <dbReference type="Proteomes" id="UP000242175"/>
    </source>
</evidence>
<dbReference type="GO" id="GO:0043590">
    <property type="term" value="C:bacterial nucleoid"/>
    <property type="evidence" value="ECO:0007669"/>
    <property type="project" value="TreeGrafter"/>
</dbReference>
<evidence type="ECO:0000256" key="6">
    <source>
        <dbReference type="ARBA" id="ARBA00023204"/>
    </source>
</evidence>
<comment type="similarity">
    <text evidence="2 8">Belongs to the RecO family.</text>
</comment>
<dbReference type="Gene3D" id="2.40.50.140">
    <property type="entry name" value="Nucleic acid-binding proteins"/>
    <property type="match status" value="1"/>
</dbReference>
<evidence type="ECO:0000313" key="10">
    <source>
        <dbReference type="EMBL" id="ASK77864.1"/>
    </source>
</evidence>
<dbReference type="Pfam" id="PF11967">
    <property type="entry name" value="RecO_N"/>
    <property type="match status" value="1"/>
</dbReference>
<dbReference type="SUPFAM" id="SSF50249">
    <property type="entry name" value="Nucleic acid-binding proteins"/>
    <property type="match status" value="1"/>
</dbReference>
<evidence type="ECO:0000256" key="1">
    <source>
        <dbReference type="ARBA" id="ARBA00003065"/>
    </source>
</evidence>
<organism evidence="10 11">
    <name type="scientific">Paraphotobacterium marinum</name>
    <dbReference type="NCBI Taxonomy" id="1755811"/>
    <lineage>
        <taxon>Bacteria</taxon>
        <taxon>Pseudomonadati</taxon>
        <taxon>Pseudomonadota</taxon>
        <taxon>Gammaproteobacteria</taxon>
        <taxon>Vibrionales</taxon>
        <taxon>Vibrionaceae</taxon>
        <taxon>Paraphotobacterium</taxon>
    </lineage>
</organism>
<name>A0A220VBU1_9GAMM</name>
<dbReference type="InterPro" id="IPR012340">
    <property type="entry name" value="NA-bd_OB-fold"/>
</dbReference>
<dbReference type="SUPFAM" id="SSF57863">
    <property type="entry name" value="ArfGap/RecO-like zinc finger"/>
    <property type="match status" value="1"/>
</dbReference>
<evidence type="ECO:0000256" key="5">
    <source>
        <dbReference type="ARBA" id="ARBA00023172"/>
    </source>
</evidence>
<dbReference type="RefSeq" id="WP_089072774.1">
    <property type="nucleotide sequence ID" value="NZ_CBCSAM010000005.1"/>
</dbReference>
<dbReference type="GO" id="GO:0006310">
    <property type="term" value="P:DNA recombination"/>
    <property type="evidence" value="ECO:0007669"/>
    <property type="project" value="UniProtKB-UniRule"/>
</dbReference>
<dbReference type="OrthoDB" id="9804792at2"/>
<keyword evidence="11" id="KW-1185">Reference proteome</keyword>
<feature type="domain" description="DNA replication/recombination mediator RecO N-terminal" evidence="9">
    <location>
        <begin position="4"/>
        <end position="75"/>
    </location>
</feature>
<evidence type="ECO:0000256" key="2">
    <source>
        <dbReference type="ARBA" id="ARBA00007452"/>
    </source>
</evidence>
<gene>
    <name evidence="8 10" type="primary">recO</name>
    <name evidence="10" type="ORF">CF386_01750</name>
</gene>
<evidence type="ECO:0000256" key="7">
    <source>
        <dbReference type="ARBA" id="ARBA00033409"/>
    </source>
</evidence>
<dbReference type="Pfam" id="PF02565">
    <property type="entry name" value="RecO_C"/>
    <property type="match status" value="1"/>
</dbReference>
<dbReference type="InterPro" id="IPR042242">
    <property type="entry name" value="RecO_C"/>
</dbReference>
<keyword evidence="6 8" id="KW-0234">DNA repair</keyword>
<dbReference type="Proteomes" id="UP000242175">
    <property type="component" value="Chromosome large"/>
</dbReference>
<keyword evidence="4 8" id="KW-0227">DNA damage</keyword>
<dbReference type="NCBIfam" id="TIGR00613">
    <property type="entry name" value="reco"/>
    <property type="match status" value="1"/>
</dbReference>
<reference evidence="10 11" key="1">
    <citation type="journal article" date="2016" name="Int. J. Syst. Evol. Microbiol.">
        <title>Paraphotobacterium marinum gen. nov., sp. nov., a member of the family Vibrionaceae, isolated from surface seawater.</title>
        <authorList>
            <person name="Huang Z."/>
            <person name="Dong C."/>
            <person name="Shao Z."/>
        </authorList>
    </citation>
    <scope>NUCLEOTIDE SEQUENCE [LARGE SCALE GENOMIC DNA]</scope>
    <source>
        <strain evidence="10 11">NSCS20N07D</strain>
    </source>
</reference>
<dbReference type="Gene3D" id="1.20.1440.120">
    <property type="entry name" value="Recombination protein O, C-terminal domain"/>
    <property type="match status" value="1"/>
</dbReference>
<accession>A0A220VBU1</accession>
<dbReference type="InterPro" id="IPR037278">
    <property type="entry name" value="ARFGAP/RecO"/>
</dbReference>
<comment type="function">
    <text evidence="1 8">Involved in DNA repair and RecF pathway recombination.</text>
</comment>
<sequence length="230" mass="27307">MNQLEKAFVLHVVKYRESSFFVDFLTENHGKIRILVRNKHNKHSSRQAILQPFTPLLINWTQSKEVYYLNKIEPIGIGIPFYEKKIFLSLYVNEIVNKLVKPQSPCQEIFHLYLGTLLNLAKRTDTERILRYFEFELFDLLGYSFNFLNCLHQKNGNKNLYFFYDESKGMQRTNSFSPLVFSLEEIAILHKQDFNCKLNLRVAKKFVRIFLKNELKSPIVSRSYFIMKGS</sequence>
<dbReference type="PANTHER" id="PTHR33991">
    <property type="entry name" value="DNA REPAIR PROTEIN RECO"/>
    <property type="match status" value="1"/>
</dbReference>
<dbReference type="HAMAP" id="MF_00201">
    <property type="entry name" value="RecO"/>
    <property type="match status" value="1"/>
</dbReference>
<dbReference type="InterPro" id="IPR022572">
    <property type="entry name" value="DNA_rep/recomb_RecO_N"/>
</dbReference>
<protein>
    <recommendedName>
        <fullName evidence="3 8">DNA repair protein RecO</fullName>
    </recommendedName>
    <alternativeName>
        <fullName evidence="7 8">Recombination protein O</fullName>
    </alternativeName>
</protein>
<evidence type="ECO:0000256" key="4">
    <source>
        <dbReference type="ARBA" id="ARBA00022763"/>
    </source>
</evidence>
<dbReference type="AlphaFoldDB" id="A0A220VBU1"/>
<evidence type="ECO:0000256" key="8">
    <source>
        <dbReference type="HAMAP-Rule" id="MF_00201"/>
    </source>
</evidence>
<proteinExistence type="inferred from homology"/>
<dbReference type="InterPro" id="IPR003717">
    <property type="entry name" value="RecO"/>
</dbReference>
<keyword evidence="5 8" id="KW-0233">DNA recombination</keyword>
<dbReference type="PANTHER" id="PTHR33991:SF1">
    <property type="entry name" value="DNA REPAIR PROTEIN RECO"/>
    <property type="match status" value="1"/>
</dbReference>
<dbReference type="GO" id="GO:0006302">
    <property type="term" value="P:double-strand break repair"/>
    <property type="evidence" value="ECO:0007669"/>
    <property type="project" value="TreeGrafter"/>
</dbReference>
<evidence type="ECO:0000259" key="9">
    <source>
        <dbReference type="Pfam" id="PF11967"/>
    </source>
</evidence>
<dbReference type="KEGG" id="pmai:CF386_01750"/>
<dbReference type="EMBL" id="CP022355">
    <property type="protein sequence ID" value="ASK77864.1"/>
    <property type="molecule type" value="Genomic_DNA"/>
</dbReference>
<evidence type="ECO:0000256" key="3">
    <source>
        <dbReference type="ARBA" id="ARBA00021310"/>
    </source>
</evidence>